<name>A0A388L540_CHABU</name>
<feature type="compositionally biased region" description="Polar residues" evidence="1">
    <location>
        <begin position="1"/>
        <end position="19"/>
    </location>
</feature>
<evidence type="ECO:0008006" key="4">
    <source>
        <dbReference type="Google" id="ProtNLM"/>
    </source>
</evidence>
<feature type="region of interest" description="Disordered" evidence="1">
    <location>
        <begin position="237"/>
        <end position="272"/>
    </location>
</feature>
<dbReference type="PANTHER" id="PTHR33492:SF4">
    <property type="entry name" value="OS02G0174300 PROTEIN"/>
    <property type="match status" value="1"/>
</dbReference>
<sequence>MPQWSTEQLQEQPLLSPESSVGRVGGVDMSQLGVDVSQLESQVVCDMPQRSLLSAFDEVVQQTSHSLPTASLGPSGTVVLRDQELGVGSVDWAGDCGNGLPHQMGGGDDDYADSQSGADSQAGGDRRHHETEGSVQAHGTPVNSEAIGNACSLNKKWEGISTAVCAAGFIRNGYDCENRWKNLWKWYRKVLVHDGMSGVQSYWTMSPEARANAELTFRLRRSWFDLIDSFNIRNPVVHPEGVVDPGNEKDGRGPGQGSRGSTPVSGGRAESGVANACAEGAEVGTSAKRRRTLANARERAVKDISAVMREQTDALREHSRRSVECAELTVKAMYKQAAVQQQIGKLTAKVAREDMAIRKEIGVAEIAV</sequence>
<dbReference type="Proteomes" id="UP000265515">
    <property type="component" value="Unassembled WGS sequence"/>
</dbReference>
<dbReference type="PANTHER" id="PTHR33492">
    <property type="entry name" value="OSJNBA0043A12.37 PROTEIN-RELATED"/>
    <property type="match status" value="1"/>
</dbReference>
<comment type="caution">
    <text evidence="2">The sequence shown here is derived from an EMBL/GenBank/DDBJ whole genome shotgun (WGS) entry which is preliminary data.</text>
</comment>
<evidence type="ECO:0000313" key="3">
    <source>
        <dbReference type="Proteomes" id="UP000265515"/>
    </source>
</evidence>
<feature type="region of interest" description="Disordered" evidence="1">
    <location>
        <begin position="1"/>
        <end position="21"/>
    </location>
</feature>
<dbReference type="EMBL" id="BFEA01000267">
    <property type="protein sequence ID" value="GBG77417.1"/>
    <property type="molecule type" value="Genomic_DNA"/>
</dbReference>
<reference evidence="2 3" key="1">
    <citation type="journal article" date="2018" name="Cell">
        <title>The Chara Genome: Secondary Complexity and Implications for Plant Terrestrialization.</title>
        <authorList>
            <person name="Nishiyama T."/>
            <person name="Sakayama H."/>
            <person name="Vries J.D."/>
            <person name="Buschmann H."/>
            <person name="Saint-Marcoux D."/>
            <person name="Ullrich K.K."/>
            <person name="Haas F.B."/>
            <person name="Vanderstraeten L."/>
            <person name="Becker D."/>
            <person name="Lang D."/>
            <person name="Vosolsobe S."/>
            <person name="Rombauts S."/>
            <person name="Wilhelmsson P.K.I."/>
            <person name="Janitza P."/>
            <person name="Kern R."/>
            <person name="Heyl A."/>
            <person name="Rumpler F."/>
            <person name="Villalobos L.I.A.C."/>
            <person name="Clay J.M."/>
            <person name="Skokan R."/>
            <person name="Toyoda A."/>
            <person name="Suzuki Y."/>
            <person name="Kagoshima H."/>
            <person name="Schijlen E."/>
            <person name="Tajeshwar N."/>
            <person name="Catarino B."/>
            <person name="Hetherington A.J."/>
            <person name="Saltykova A."/>
            <person name="Bonnot C."/>
            <person name="Breuninger H."/>
            <person name="Symeonidi A."/>
            <person name="Radhakrishnan G.V."/>
            <person name="Van Nieuwerburgh F."/>
            <person name="Deforce D."/>
            <person name="Chang C."/>
            <person name="Karol K.G."/>
            <person name="Hedrich R."/>
            <person name="Ulvskov P."/>
            <person name="Glockner G."/>
            <person name="Delwiche C.F."/>
            <person name="Petrasek J."/>
            <person name="Van de Peer Y."/>
            <person name="Friml J."/>
            <person name="Beilby M."/>
            <person name="Dolan L."/>
            <person name="Kohara Y."/>
            <person name="Sugano S."/>
            <person name="Fujiyama A."/>
            <person name="Delaux P.-M."/>
            <person name="Quint M."/>
            <person name="TheiBen G."/>
            <person name="Hagemann M."/>
            <person name="Harholt J."/>
            <person name="Dunand C."/>
            <person name="Zachgo S."/>
            <person name="Langdale J."/>
            <person name="Maumus F."/>
            <person name="Straeten D.V.D."/>
            <person name="Gould S.B."/>
            <person name="Rensing S.A."/>
        </authorList>
    </citation>
    <scope>NUCLEOTIDE SEQUENCE [LARGE SCALE GENOMIC DNA]</scope>
    <source>
        <strain evidence="2 3">S276</strain>
    </source>
</reference>
<dbReference type="Gramene" id="GBG77417">
    <property type="protein sequence ID" value="GBG77417"/>
    <property type="gene ID" value="CBR_g23866"/>
</dbReference>
<accession>A0A388L540</accession>
<dbReference type="Gene3D" id="1.10.10.60">
    <property type="entry name" value="Homeodomain-like"/>
    <property type="match status" value="1"/>
</dbReference>
<dbReference type="AlphaFoldDB" id="A0A388L540"/>
<feature type="region of interest" description="Disordered" evidence="1">
    <location>
        <begin position="98"/>
        <end position="141"/>
    </location>
</feature>
<evidence type="ECO:0000256" key="1">
    <source>
        <dbReference type="SAM" id="MobiDB-lite"/>
    </source>
</evidence>
<evidence type="ECO:0000313" key="2">
    <source>
        <dbReference type="EMBL" id="GBG77417.1"/>
    </source>
</evidence>
<gene>
    <name evidence="2" type="ORF">CBR_g23866</name>
</gene>
<protein>
    <recommendedName>
        <fullName evidence="4">Myb-like domain-containing protein</fullName>
    </recommendedName>
</protein>
<proteinExistence type="predicted"/>
<organism evidence="2 3">
    <name type="scientific">Chara braunii</name>
    <name type="common">Braun's stonewort</name>
    <dbReference type="NCBI Taxonomy" id="69332"/>
    <lineage>
        <taxon>Eukaryota</taxon>
        <taxon>Viridiplantae</taxon>
        <taxon>Streptophyta</taxon>
        <taxon>Charophyceae</taxon>
        <taxon>Charales</taxon>
        <taxon>Characeae</taxon>
        <taxon>Chara</taxon>
    </lineage>
</organism>
<keyword evidence="3" id="KW-1185">Reference proteome</keyword>